<reference evidence="2 3" key="1">
    <citation type="submission" date="2022-03" db="EMBL/GenBank/DDBJ databases">
        <authorList>
            <person name="Nunn A."/>
            <person name="Chopra R."/>
            <person name="Nunn A."/>
            <person name="Contreras Garrido A."/>
        </authorList>
    </citation>
    <scope>NUCLEOTIDE SEQUENCE [LARGE SCALE GENOMIC DNA]</scope>
</reference>
<dbReference type="EMBL" id="OU466858">
    <property type="protein sequence ID" value="CAH2043737.1"/>
    <property type="molecule type" value="Genomic_DNA"/>
</dbReference>
<feature type="signal peptide" evidence="1">
    <location>
        <begin position="1"/>
        <end position="24"/>
    </location>
</feature>
<name>A0AAU9RIG4_THLAR</name>
<dbReference type="Proteomes" id="UP000836841">
    <property type="component" value="Chromosome 2"/>
</dbReference>
<evidence type="ECO:0000313" key="2">
    <source>
        <dbReference type="EMBL" id="CAH2043737.1"/>
    </source>
</evidence>
<sequence length="80" mass="9127">MDNKSRVAVMMFVLVVMAATGGEAINHFCSFQCSMTCHDIEFTTPCYKQCMIACDHRPLATFHSTSHSQMMKTRETNKMR</sequence>
<organism evidence="2 3">
    <name type="scientific">Thlaspi arvense</name>
    <name type="common">Field penny-cress</name>
    <dbReference type="NCBI Taxonomy" id="13288"/>
    <lineage>
        <taxon>Eukaryota</taxon>
        <taxon>Viridiplantae</taxon>
        <taxon>Streptophyta</taxon>
        <taxon>Embryophyta</taxon>
        <taxon>Tracheophyta</taxon>
        <taxon>Spermatophyta</taxon>
        <taxon>Magnoliopsida</taxon>
        <taxon>eudicotyledons</taxon>
        <taxon>Gunneridae</taxon>
        <taxon>Pentapetalae</taxon>
        <taxon>rosids</taxon>
        <taxon>malvids</taxon>
        <taxon>Brassicales</taxon>
        <taxon>Brassicaceae</taxon>
        <taxon>Thlaspideae</taxon>
        <taxon>Thlaspi</taxon>
    </lineage>
</organism>
<feature type="chain" id="PRO_5043403950" description="Plant thionin family protein" evidence="1">
    <location>
        <begin position="25"/>
        <end position="80"/>
    </location>
</feature>
<gene>
    <name evidence="2" type="ORF">TAV2_LOCUS7664</name>
</gene>
<evidence type="ECO:0000313" key="3">
    <source>
        <dbReference type="Proteomes" id="UP000836841"/>
    </source>
</evidence>
<protein>
    <recommendedName>
        <fullName evidence="4">Plant thionin family protein</fullName>
    </recommendedName>
</protein>
<keyword evidence="3" id="KW-1185">Reference proteome</keyword>
<evidence type="ECO:0008006" key="4">
    <source>
        <dbReference type="Google" id="ProtNLM"/>
    </source>
</evidence>
<proteinExistence type="predicted"/>
<keyword evidence="1" id="KW-0732">Signal</keyword>
<dbReference type="AlphaFoldDB" id="A0AAU9RIG4"/>
<accession>A0AAU9RIG4</accession>
<evidence type="ECO:0000256" key="1">
    <source>
        <dbReference type="SAM" id="SignalP"/>
    </source>
</evidence>